<dbReference type="InterPro" id="IPR029030">
    <property type="entry name" value="Caspase-like_dom_sf"/>
</dbReference>
<reference evidence="3" key="2">
    <citation type="submission" date="2020-09" db="EMBL/GenBank/DDBJ databases">
        <authorList>
            <person name="Sun Q."/>
            <person name="Kim S."/>
        </authorList>
    </citation>
    <scope>NUCLEOTIDE SEQUENCE</scope>
    <source>
        <strain evidence="3">KCTC 12711</strain>
    </source>
</reference>
<evidence type="ECO:0000313" key="3">
    <source>
        <dbReference type="EMBL" id="GHA00620.1"/>
    </source>
</evidence>
<comment type="caution">
    <text evidence="3">The sequence shown here is derived from an EMBL/GenBank/DDBJ whole genome shotgun (WGS) entry which is preliminary data.</text>
</comment>
<sequence>MHRVTYEQLVAEGVDLTGLRHQRLGLSLNGEWVPLGTVGQGGGRGRLFGPGSYLEFYAEKADSLYRKEQVYVLHVLTNQERANRINIPQFRTRVNPRLPVATSYWYTLHVEQDNTYDFSAPSITDPFHFGQTFSLYATPSYQFDVADLAAGAGNSAELKVEMYGLVDFDIEGNDHHFEVLVNGVLVGDQQFDGNASTTLEAQNVPINAGSNTIKYNYRSIEGVPFDRITLNEFEVRYRREADAGGGAYLNGYVDAQQLEVRNFAGSKASVYRRLGNGRVEKLHDRSIESTADRVVFSTGAVAADYMVIGESGYHAAEIHAIEDFTDISSGMAEYLIIAHPSLLGEAMDELVALRSQDYLVKVVDVEAVFAQYGHHQFGPEGIQAYVRHAAANMGTKMVVLVGNDTLDYKQHTSQSVSLIPTRYVSTPGGALTITQTPSDVAYGDLDNNGVPELVVARIPARTPAELANVVAKIKAYEAREGYVGRTAIVADKDDLGNGVSFYKDAQAMIKAIPDNWSDGVRDDFQIYPDQDGHQQAHDRLIGLLNAGMSVVSYVGHSSQQSWAYTSPPMLRAAEVASLTNFGKPAVVTQWGCWNAYFVDTRGNTISDALLLHGENGAASVLGASTLTSSIGDRSLGVELNKRVYVRGKTLGEAMLEAKQALAAYADYPDIQLGLHLLGDPALKVNF</sequence>
<dbReference type="GO" id="GO:0008234">
    <property type="term" value="F:cysteine-type peptidase activity"/>
    <property type="evidence" value="ECO:0007669"/>
    <property type="project" value="InterPro"/>
</dbReference>
<dbReference type="EMBL" id="BMXA01000001">
    <property type="protein sequence ID" value="GHA00620.1"/>
    <property type="molecule type" value="Genomic_DNA"/>
</dbReference>
<keyword evidence="4" id="KW-1185">Reference proteome</keyword>
<dbReference type="Gene3D" id="3.40.50.10390">
    <property type="entry name" value="Gingipain r, domain 1"/>
    <property type="match status" value="1"/>
</dbReference>
<evidence type="ECO:0000313" key="4">
    <source>
        <dbReference type="Proteomes" id="UP000614811"/>
    </source>
</evidence>
<dbReference type="Proteomes" id="UP000614811">
    <property type="component" value="Unassembled WGS sequence"/>
</dbReference>
<evidence type="ECO:0000259" key="2">
    <source>
        <dbReference type="Pfam" id="PF01364"/>
    </source>
</evidence>
<dbReference type="InterPro" id="IPR029031">
    <property type="entry name" value="Gingipain_N_sf"/>
</dbReference>
<proteinExistence type="predicted"/>
<dbReference type="InterPro" id="IPR001769">
    <property type="entry name" value="Gingipain"/>
</dbReference>
<dbReference type="Gene3D" id="3.40.50.1460">
    <property type="match status" value="1"/>
</dbReference>
<dbReference type="GO" id="GO:0006508">
    <property type="term" value="P:proteolysis"/>
    <property type="evidence" value="ECO:0007669"/>
    <property type="project" value="InterPro"/>
</dbReference>
<dbReference type="SUPFAM" id="SSF52129">
    <property type="entry name" value="Caspase-like"/>
    <property type="match status" value="1"/>
</dbReference>
<name>A0A918RM89_9GAMM</name>
<feature type="domain" description="Gingipain" evidence="2">
    <location>
        <begin position="334"/>
        <end position="684"/>
    </location>
</feature>
<dbReference type="AlphaFoldDB" id="A0A918RM89"/>
<accession>A0A918RM89</accession>
<keyword evidence="1" id="KW-0732">Signal</keyword>
<evidence type="ECO:0000256" key="1">
    <source>
        <dbReference type="ARBA" id="ARBA00022729"/>
    </source>
</evidence>
<dbReference type="Pfam" id="PF01364">
    <property type="entry name" value="Peptidase_C25"/>
    <property type="match status" value="1"/>
</dbReference>
<gene>
    <name evidence="3" type="ORF">GCM10008090_06920</name>
</gene>
<protein>
    <recommendedName>
        <fullName evidence="2">Gingipain domain-containing protein</fullName>
    </recommendedName>
</protein>
<organism evidence="3 4">
    <name type="scientific">Arenicella chitinivorans</name>
    <dbReference type="NCBI Taxonomy" id="1329800"/>
    <lineage>
        <taxon>Bacteria</taxon>
        <taxon>Pseudomonadati</taxon>
        <taxon>Pseudomonadota</taxon>
        <taxon>Gammaproteobacteria</taxon>
        <taxon>Arenicellales</taxon>
        <taxon>Arenicellaceae</taxon>
        <taxon>Arenicella</taxon>
    </lineage>
</organism>
<reference evidence="3" key="1">
    <citation type="journal article" date="2014" name="Int. J. Syst. Evol. Microbiol.">
        <title>Complete genome sequence of Corynebacterium casei LMG S-19264T (=DSM 44701T), isolated from a smear-ripened cheese.</title>
        <authorList>
            <consortium name="US DOE Joint Genome Institute (JGI-PGF)"/>
            <person name="Walter F."/>
            <person name="Albersmeier A."/>
            <person name="Kalinowski J."/>
            <person name="Ruckert C."/>
        </authorList>
    </citation>
    <scope>NUCLEOTIDE SEQUENCE</scope>
    <source>
        <strain evidence="3">KCTC 12711</strain>
    </source>
</reference>